<evidence type="ECO:0000256" key="3">
    <source>
        <dbReference type="ARBA" id="ARBA00022840"/>
    </source>
</evidence>
<feature type="domain" description="ABC transporter" evidence="4">
    <location>
        <begin position="2"/>
        <end position="228"/>
    </location>
</feature>
<protein>
    <submittedName>
        <fullName evidence="5">ABC transporter ATP-binding protein</fullName>
    </submittedName>
</protein>
<keyword evidence="1" id="KW-0813">Transport</keyword>
<dbReference type="InterPro" id="IPR003439">
    <property type="entry name" value="ABC_transporter-like_ATP-bd"/>
</dbReference>
<evidence type="ECO:0000256" key="1">
    <source>
        <dbReference type="ARBA" id="ARBA00022448"/>
    </source>
</evidence>
<dbReference type="Pfam" id="PF00005">
    <property type="entry name" value="ABC_tran"/>
    <property type="match status" value="1"/>
</dbReference>
<evidence type="ECO:0000313" key="6">
    <source>
        <dbReference type="Proteomes" id="UP000254792"/>
    </source>
</evidence>
<dbReference type="PANTHER" id="PTHR42939:SF1">
    <property type="entry name" value="ABC TRANSPORTER ATP-BINDING PROTEIN ALBC-RELATED"/>
    <property type="match status" value="1"/>
</dbReference>
<dbReference type="RefSeq" id="WP_115558691.1">
    <property type="nucleotide sequence ID" value="NZ_CP031376.1"/>
</dbReference>
<dbReference type="PROSITE" id="PS50893">
    <property type="entry name" value="ABC_TRANSPORTER_2"/>
    <property type="match status" value="1"/>
</dbReference>
<dbReference type="InterPro" id="IPR027417">
    <property type="entry name" value="P-loop_NTPase"/>
</dbReference>
<sequence length="234" mass="26669">MVKVNDISKIYKNNVGNFNINFEVNDGEVYGIIGPNGAGKTTLIRQLLGFIKSDEGEILINEINPQKNSKAVMEFTGYVSGEIVLYETMKGIEYLKLVASLKKGVEWEFVEKLIKHFEIDVTRKIKKMSKGMKQKIALIAATMSKPKFLVLDEPTSGLDPVMQEQFNELMFKLKDEYKTTIIICSHIFEEVAKLCNKVAFIKDGKLIEEFKVVNKDINQIQEKFKTLFAKETVL</sequence>
<dbReference type="InterPro" id="IPR003593">
    <property type="entry name" value="AAA+_ATPase"/>
</dbReference>
<proteinExistence type="predicted"/>
<dbReference type="GO" id="GO:0005524">
    <property type="term" value="F:ATP binding"/>
    <property type="evidence" value="ECO:0007669"/>
    <property type="project" value="UniProtKB-KW"/>
</dbReference>
<keyword evidence="2" id="KW-0547">Nucleotide-binding</keyword>
<dbReference type="KEGG" id="salx:SALLE_v1c11370"/>
<dbReference type="InterPro" id="IPR017871">
    <property type="entry name" value="ABC_transporter-like_CS"/>
</dbReference>
<keyword evidence="6" id="KW-1185">Reference proteome</keyword>
<gene>
    <name evidence="5" type="ORF">SALLE_v1c11370</name>
</gene>
<dbReference type="PROSITE" id="PS00211">
    <property type="entry name" value="ABC_TRANSPORTER_1"/>
    <property type="match status" value="1"/>
</dbReference>
<dbReference type="PANTHER" id="PTHR42939">
    <property type="entry name" value="ABC TRANSPORTER ATP-BINDING PROTEIN ALBC-RELATED"/>
    <property type="match status" value="1"/>
</dbReference>
<evidence type="ECO:0000256" key="2">
    <source>
        <dbReference type="ARBA" id="ARBA00022741"/>
    </source>
</evidence>
<dbReference type="AlphaFoldDB" id="A0A345Z5C8"/>
<dbReference type="CDD" id="cd03230">
    <property type="entry name" value="ABC_DR_subfamily_A"/>
    <property type="match status" value="1"/>
</dbReference>
<dbReference type="Proteomes" id="UP000254792">
    <property type="component" value="Chromosome"/>
</dbReference>
<evidence type="ECO:0000259" key="4">
    <source>
        <dbReference type="PROSITE" id="PS50893"/>
    </source>
</evidence>
<dbReference type="InterPro" id="IPR051782">
    <property type="entry name" value="ABC_Transporter_VariousFunc"/>
</dbReference>
<accession>A0A345Z5C8</accession>
<dbReference type="OrthoDB" id="9778547at2"/>
<name>A0A345Z5C8_9MOLU</name>
<evidence type="ECO:0000313" key="5">
    <source>
        <dbReference type="EMBL" id="AXK51807.1"/>
    </source>
</evidence>
<reference evidence="5 6" key="1">
    <citation type="submission" date="2018-07" db="EMBL/GenBank/DDBJ databases">
        <title>Complete genome sequence of Spiroplasma alleghenense PLHS-1 (ATCC 51752).</title>
        <authorList>
            <person name="Chou L."/>
            <person name="Lee T.-Y."/>
            <person name="Tsai Y.-M."/>
            <person name="Kuo C.-H."/>
        </authorList>
    </citation>
    <scope>NUCLEOTIDE SEQUENCE [LARGE SCALE GENOMIC DNA]</scope>
    <source>
        <strain evidence="5 6">PLHS-1</strain>
    </source>
</reference>
<keyword evidence="3 5" id="KW-0067">ATP-binding</keyword>
<dbReference type="SUPFAM" id="SSF52540">
    <property type="entry name" value="P-loop containing nucleoside triphosphate hydrolases"/>
    <property type="match status" value="1"/>
</dbReference>
<organism evidence="5 6">
    <name type="scientific">Spiroplasma alleghenense</name>
    <dbReference type="NCBI Taxonomy" id="216931"/>
    <lineage>
        <taxon>Bacteria</taxon>
        <taxon>Bacillati</taxon>
        <taxon>Mycoplasmatota</taxon>
        <taxon>Mollicutes</taxon>
        <taxon>Entomoplasmatales</taxon>
        <taxon>Spiroplasmataceae</taxon>
        <taxon>Spiroplasma</taxon>
    </lineage>
</organism>
<dbReference type="EMBL" id="CP031376">
    <property type="protein sequence ID" value="AXK51807.1"/>
    <property type="molecule type" value="Genomic_DNA"/>
</dbReference>
<dbReference type="Gene3D" id="3.40.50.300">
    <property type="entry name" value="P-loop containing nucleotide triphosphate hydrolases"/>
    <property type="match status" value="1"/>
</dbReference>
<dbReference type="GO" id="GO:0016887">
    <property type="term" value="F:ATP hydrolysis activity"/>
    <property type="evidence" value="ECO:0007669"/>
    <property type="project" value="InterPro"/>
</dbReference>
<dbReference type="SMART" id="SM00382">
    <property type="entry name" value="AAA"/>
    <property type="match status" value="1"/>
</dbReference>